<feature type="transmembrane region" description="Helical" evidence="1">
    <location>
        <begin position="21"/>
        <end position="43"/>
    </location>
</feature>
<keyword evidence="1" id="KW-1133">Transmembrane helix</keyword>
<keyword evidence="1" id="KW-0812">Transmembrane</keyword>
<reference evidence="2" key="1">
    <citation type="submission" date="2024-04" db="EMBL/GenBank/DDBJ databases">
        <authorList>
            <person name="Roder T."/>
            <person name="Oberhansli S."/>
            <person name="Kreuzer M."/>
        </authorList>
    </citation>
    <scope>NUCLEOTIDE SEQUENCE</scope>
    <source>
        <strain evidence="2">LWS13-1.2</strain>
    </source>
</reference>
<evidence type="ECO:0000313" key="2">
    <source>
        <dbReference type="EMBL" id="WZO33818.1"/>
    </source>
</evidence>
<gene>
    <name evidence="2" type="ORF">MRBLWS13_001453</name>
</gene>
<name>A0AAU6SA47_9MICO</name>
<keyword evidence="1" id="KW-0472">Membrane</keyword>
<feature type="transmembrane region" description="Helical" evidence="1">
    <location>
        <begin position="230"/>
        <end position="250"/>
    </location>
</feature>
<evidence type="ECO:0000256" key="1">
    <source>
        <dbReference type="SAM" id="Phobius"/>
    </source>
</evidence>
<proteinExistence type="predicted"/>
<protein>
    <submittedName>
        <fullName evidence="2">Uncharacterized protein</fullName>
    </submittedName>
</protein>
<accession>A0AAU6SA47</accession>
<organism evidence="2">
    <name type="scientific">Microbacterium sp. LWS13-1.2</name>
    <dbReference type="NCBI Taxonomy" id="3135264"/>
    <lineage>
        <taxon>Bacteria</taxon>
        <taxon>Bacillati</taxon>
        <taxon>Actinomycetota</taxon>
        <taxon>Actinomycetes</taxon>
        <taxon>Micrococcales</taxon>
        <taxon>Microbacteriaceae</taxon>
        <taxon>Microbacterium</taxon>
    </lineage>
</organism>
<feature type="transmembrane region" description="Helical" evidence="1">
    <location>
        <begin position="199"/>
        <end position="223"/>
    </location>
</feature>
<feature type="transmembrane region" description="Helical" evidence="1">
    <location>
        <begin position="105"/>
        <end position="131"/>
    </location>
</feature>
<feature type="transmembrane region" description="Helical" evidence="1">
    <location>
        <begin position="73"/>
        <end position="93"/>
    </location>
</feature>
<dbReference type="RefSeq" id="WP_349428355.1">
    <property type="nucleotide sequence ID" value="NZ_CP151632.1"/>
</dbReference>
<dbReference type="AlphaFoldDB" id="A0AAU6SA47"/>
<feature type="transmembrane region" description="Helical" evidence="1">
    <location>
        <begin position="137"/>
        <end position="163"/>
    </location>
</feature>
<feature type="transmembrane region" description="Helical" evidence="1">
    <location>
        <begin position="170"/>
        <end position="193"/>
    </location>
</feature>
<sequence length="316" mass="32637">MTTTAPASDLPREAGVDRRPLAWWASILIGIAAAAVGLLPWLVTGMRLPLQNLWDAQTAPESMPLALLPFSQYALTQLFGLIVVGGAAAGIAARATRSRLTRGGFGLLALGVLTVQVVAIAQSALVVGAGLQQRRESLLYLGALTAVCVVSFLIGVAALLLIARAPRAGALIGLTAGAIAAGPWVGAFFQPLLATGSDGLYVIVGLIQWVAPVLVGVAIAWTGVNTVGRVVAAVVCLTLLWIAPAAMTGISNAAGSRVLARYPLEMIDYGVSVFRMALFIPEIALRPIVAAVVVAAVGLIARFAWGRARRERAPAA</sequence>
<dbReference type="EMBL" id="CP151632">
    <property type="protein sequence ID" value="WZO33818.1"/>
    <property type="molecule type" value="Genomic_DNA"/>
</dbReference>
<feature type="transmembrane region" description="Helical" evidence="1">
    <location>
        <begin position="283"/>
        <end position="305"/>
    </location>
</feature>